<proteinExistence type="predicted"/>
<dbReference type="EMBL" id="FWXF01000001">
    <property type="protein sequence ID" value="SMC17955.1"/>
    <property type="molecule type" value="Genomic_DNA"/>
</dbReference>
<dbReference type="RefSeq" id="WP_084055884.1">
    <property type="nucleotide sequence ID" value="NZ_FWXF01000001.1"/>
</dbReference>
<reference evidence="1 2" key="1">
    <citation type="submission" date="2017-04" db="EMBL/GenBank/DDBJ databases">
        <authorList>
            <person name="Afonso C.L."/>
            <person name="Miller P.J."/>
            <person name="Scott M.A."/>
            <person name="Spackman E."/>
            <person name="Goraichik I."/>
            <person name="Dimitrov K.M."/>
            <person name="Suarez D.L."/>
            <person name="Swayne D.E."/>
        </authorList>
    </citation>
    <scope>NUCLEOTIDE SEQUENCE [LARGE SCALE GENOMIC DNA]</scope>
    <source>
        <strain evidence="1 2">DSM 13146</strain>
    </source>
</reference>
<sequence>MSDERVLLESRKLPTGLALHLYDGSRKIAGDRWYVQLQVEIPIPLDDAMLRTLDAEDKDVLDAFRHQVGDPYIYRYQKEKNFVDAGEKDAALEQLKEDFLSTNWNYLSHPRFAELTVRKSFWEWMERRRWYA</sequence>
<gene>
    <name evidence="1" type="ORF">SAMN02746041_00430</name>
</gene>
<dbReference type="AlphaFoldDB" id="A0A1W1X230"/>
<accession>A0A1W1X230</accession>
<keyword evidence="2" id="KW-1185">Reference proteome</keyword>
<dbReference type="Proteomes" id="UP000192783">
    <property type="component" value="Unassembled WGS sequence"/>
</dbReference>
<evidence type="ECO:0000313" key="1">
    <source>
        <dbReference type="EMBL" id="SMC17955.1"/>
    </source>
</evidence>
<dbReference type="OrthoDB" id="9789917at2"/>
<name>A0A1W1X230_9BACT</name>
<protein>
    <submittedName>
        <fullName evidence="1">Uncharacterized protein</fullName>
    </submittedName>
</protein>
<evidence type="ECO:0000313" key="2">
    <source>
        <dbReference type="Proteomes" id="UP000192783"/>
    </source>
</evidence>
<organism evidence="1 2">
    <name type="scientific">Desulfacinum hydrothermale DSM 13146</name>
    <dbReference type="NCBI Taxonomy" id="1121390"/>
    <lineage>
        <taxon>Bacteria</taxon>
        <taxon>Pseudomonadati</taxon>
        <taxon>Thermodesulfobacteriota</taxon>
        <taxon>Syntrophobacteria</taxon>
        <taxon>Syntrophobacterales</taxon>
        <taxon>Syntrophobacteraceae</taxon>
        <taxon>Desulfacinum</taxon>
    </lineage>
</organism>